<proteinExistence type="predicted"/>
<dbReference type="RefSeq" id="WP_192766436.1">
    <property type="nucleotide sequence ID" value="NZ_JADBEB010000001.1"/>
</dbReference>
<protein>
    <submittedName>
        <fullName evidence="2">Uncharacterized protein</fullName>
    </submittedName>
</protein>
<organism evidence="2 3">
    <name type="scientific">Plantactinospora soyae</name>
    <dbReference type="NCBI Taxonomy" id="1544732"/>
    <lineage>
        <taxon>Bacteria</taxon>
        <taxon>Bacillati</taxon>
        <taxon>Actinomycetota</taxon>
        <taxon>Actinomycetes</taxon>
        <taxon>Micromonosporales</taxon>
        <taxon>Micromonosporaceae</taxon>
        <taxon>Plantactinospora</taxon>
    </lineage>
</organism>
<feature type="chain" id="PRO_5036736046" evidence="1">
    <location>
        <begin position="39"/>
        <end position="289"/>
    </location>
</feature>
<gene>
    <name evidence="2" type="ORF">H4W31_002048</name>
</gene>
<reference evidence="2" key="1">
    <citation type="submission" date="2020-10" db="EMBL/GenBank/DDBJ databases">
        <title>Sequencing the genomes of 1000 actinobacteria strains.</title>
        <authorList>
            <person name="Klenk H.-P."/>
        </authorList>
    </citation>
    <scope>NUCLEOTIDE SEQUENCE</scope>
    <source>
        <strain evidence="2">DSM 46832</strain>
    </source>
</reference>
<feature type="signal peptide" evidence="1">
    <location>
        <begin position="1"/>
        <end position="38"/>
    </location>
</feature>
<evidence type="ECO:0000313" key="3">
    <source>
        <dbReference type="Proteomes" id="UP000649753"/>
    </source>
</evidence>
<evidence type="ECO:0000313" key="2">
    <source>
        <dbReference type="EMBL" id="MBE1486410.1"/>
    </source>
</evidence>
<evidence type="ECO:0000256" key="1">
    <source>
        <dbReference type="SAM" id="SignalP"/>
    </source>
</evidence>
<dbReference type="EMBL" id="JADBEB010000001">
    <property type="protein sequence ID" value="MBE1486410.1"/>
    <property type="molecule type" value="Genomic_DNA"/>
</dbReference>
<accession>A0A927M440</accession>
<dbReference type="AlphaFoldDB" id="A0A927M440"/>
<name>A0A927M440_9ACTN</name>
<sequence length="289" mass="29063">MNVRQNGAARTRRILVGVNLAAAAVLASQLMVVAPANAVPGLVRVQTTGPANSDWKTTNAECPAGTTVLGGGGRINAASGQVVMDTMLPFVDGSAYSVTGREDDNGFAANWSITTTALCAPAPAGLETETMFSPDNSTDKSVTLPCTPGKKALGAGGELSGGLGQVVLEELRPDADLSSVTVTGAEDANGHTGNWRITAKAICVTPPAGLVRAAGPFGLLDSTSVKTNTATCPSGKRVHGVGGEIEGGAGQVRMTGVLATSSTSVTVTGMEDENGFSGNWGVRAYAVCA</sequence>
<comment type="caution">
    <text evidence="2">The sequence shown here is derived from an EMBL/GenBank/DDBJ whole genome shotgun (WGS) entry which is preliminary data.</text>
</comment>
<keyword evidence="1" id="KW-0732">Signal</keyword>
<dbReference type="Proteomes" id="UP000649753">
    <property type="component" value="Unassembled WGS sequence"/>
</dbReference>
<keyword evidence="3" id="KW-1185">Reference proteome</keyword>